<evidence type="ECO:0000313" key="2">
    <source>
        <dbReference type="EMBL" id="KLO19531.1"/>
    </source>
</evidence>
<dbReference type="Proteomes" id="UP000053477">
    <property type="component" value="Unassembled WGS sequence"/>
</dbReference>
<reference evidence="2 3" key="1">
    <citation type="submission" date="2015-04" db="EMBL/GenBank/DDBJ databases">
        <title>Complete genome sequence of Schizopora paradoxa KUC8140, a cosmopolitan wood degrader in East Asia.</title>
        <authorList>
            <consortium name="DOE Joint Genome Institute"/>
            <person name="Min B."/>
            <person name="Park H."/>
            <person name="Jang Y."/>
            <person name="Kim J.-J."/>
            <person name="Kim K.H."/>
            <person name="Pangilinan J."/>
            <person name="Lipzen A."/>
            <person name="Riley R."/>
            <person name="Grigoriev I.V."/>
            <person name="Spatafora J.W."/>
            <person name="Choi I.-G."/>
        </authorList>
    </citation>
    <scope>NUCLEOTIDE SEQUENCE [LARGE SCALE GENOMIC DNA]</scope>
    <source>
        <strain evidence="2 3">KUC8140</strain>
    </source>
</reference>
<gene>
    <name evidence="2" type="ORF">SCHPADRAFT_924442</name>
</gene>
<keyword evidence="3" id="KW-1185">Reference proteome</keyword>
<accession>A0A0H2SR42</accession>
<dbReference type="STRING" id="27342.A0A0H2SR42"/>
<feature type="region of interest" description="Disordered" evidence="1">
    <location>
        <begin position="153"/>
        <end position="172"/>
    </location>
</feature>
<dbReference type="AlphaFoldDB" id="A0A0H2SR42"/>
<sequence length="284" mass="32196">MTCIADLVQLEARENLNQILLDRLFFFQSISRMLQSRSAVIAAPPSEEKPVSIPLQRPALPLEVVRSITRLADFVIDAPHLDFFCDKFLRVLSVKWTARRRIWFESAPLTRRTINKLATVQLTTIARHQGWTTHALEGSWSWLELAILKPKNPDASPTSENIHDSGDSTPRSHSAVAALLNGWTEEEPKELGEGEFGPNLADRIKRKQDGTMLVWESHRIPVNAFSDAQYIGKKFIRDEDEIFEHIEEGDSIGVLCCAQRRFWECVGETGSLKFGIFFEPVALV</sequence>
<protein>
    <submittedName>
        <fullName evidence="2">Uncharacterized protein</fullName>
    </submittedName>
</protein>
<dbReference type="InParanoid" id="A0A0H2SR42"/>
<dbReference type="EMBL" id="KQ085886">
    <property type="protein sequence ID" value="KLO19531.1"/>
    <property type="molecule type" value="Genomic_DNA"/>
</dbReference>
<evidence type="ECO:0000256" key="1">
    <source>
        <dbReference type="SAM" id="MobiDB-lite"/>
    </source>
</evidence>
<name>A0A0H2SR42_9AGAM</name>
<dbReference type="OrthoDB" id="630895at2759"/>
<proteinExistence type="predicted"/>
<evidence type="ECO:0000313" key="3">
    <source>
        <dbReference type="Proteomes" id="UP000053477"/>
    </source>
</evidence>
<organism evidence="2 3">
    <name type="scientific">Schizopora paradoxa</name>
    <dbReference type="NCBI Taxonomy" id="27342"/>
    <lineage>
        <taxon>Eukaryota</taxon>
        <taxon>Fungi</taxon>
        <taxon>Dikarya</taxon>
        <taxon>Basidiomycota</taxon>
        <taxon>Agaricomycotina</taxon>
        <taxon>Agaricomycetes</taxon>
        <taxon>Hymenochaetales</taxon>
        <taxon>Schizoporaceae</taxon>
        <taxon>Schizopora</taxon>
    </lineage>
</organism>